<name>A0AAV7AUD9_ENGPU</name>
<protein>
    <submittedName>
        <fullName evidence="2">Uncharacterized protein</fullName>
    </submittedName>
</protein>
<dbReference type="EMBL" id="WNYA01000006">
    <property type="protein sequence ID" value="KAG8564852.1"/>
    <property type="molecule type" value="Genomic_DNA"/>
</dbReference>
<evidence type="ECO:0000313" key="3">
    <source>
        <dbReference type="Proteomes" id="UP000824782"/>
    </source>
</evidence>
<evidence type="ECO:0000256" key="1">
    <source>
        <dbReference type="SAM" id="MobiDB-lite"/>
    </source>
</evidence>
<gene>
    <name evidence="2" type="ORF">GDO81_012602</name>
</gene>
<dbReference type="AlphaFoldDB" id="A0AAV7AUD9"/>
<proteinExistence type="predicted"/>
<reference evidence="2" key="1">
    <citation type="thesis" date="2020" institute="ProQuest LLC" country="789 East Eisenhower Parkway, Ann Arbor, MI, USA">
        <title>Comparative Genomics and Chromosome Evolution.</title>
        <authorList>
            <person name="Mudd A.B."/>
        </authorList>
    </citation>
    <scope>NUCLEOTIDE SEQUENCE</scope>
    <source>
        <strain evidence="2">237g6f4</strain>
        <tissue evidence="2">Blood</tissue>
    </source>
</reference>
<keyword evidence="3" id="KW-1185">Reference proteome</keyword>
<accession>A0AAV7AUD9</accession>
<comment type="caution">
    <text evidence="2">The sequence shown here is derived from an EMBL/GenBank/DDBJ whole genome shotgun (WGS) entry which is preliminary data.</text>
</comment>
<feature type="compositionally biased region" description="Polar residues" evidence="1">
    <location>
        <begin position="71"/>
        <end position="84"/>
    </location>
</feature>
<evidence type="ECO:0000313" key="2">
    <source>
        <dbReference type="EMBL" id="KAG8564852.1"/>
    </source>
</evidence>
<organism evidence="2 3">
    <name type="scientific">Engystomops pustulosus</name>
    <name type="common">Tungara frog</name>
    <name type="synonym">Physalaemus pustulosus</name>
    <dbReference type="NCBI Taxonomy" id="76066"/>
    <lineage>
        <taxon>Eukaryota</taxon>
        <taxon>Metazoa</taxon>
        <taxon>Chordata</taxon>
        <taxon>Craniata</taxon>
        <taxon>Vertebrata</taxon>
        <taxon>Euteleostomi</taxon>
        <taxon>Amphibia</taxon>
        <taxon>Batrachia</taxon>
        <taxon>Anura</taxon>
        <taxon>Neobatrachia</taxon>
        <taxon>Hyloidea</taxon>
        <taxon>Leptodactylidae</taxon>
        <taxon>Leiuperinae</taxon>
        <taxon>Engystomops</taxon>
    </lineage>
</organism>
<feature type="region of interest" description="Disordered" evidence="1">
    <location>
        <begin position="58"/>
        <end position="84"/>
    </location>
</feature>
<sequence>MCQKSLLPPLSFSDYRGFQSIFHCSVEVRRLPITRTKEEKMRKLRQIVSILGAPLVKPQNPVLKNLDPTKNKSLGSYSTSTLNR</sequence>
<dbReference type="Proteomes" id="UP000824782">
    <property type="component" value="Unassembled WGS sequence"/>
</dbReference>